<dbReference type="AlphaFoldDB" id="E6LHV0"/>
<dbReference type="Proteomes" id="UP000010296">
    <property type="component" value="Unassembled WGS sequence"/>
</dbReference>
<dbReference type="SUPFAM" id="SSF55298">
    <property type="entry name" value="YjgF-like"/>
    <property type="match status" value="1"/>
</dbReference>
<dbReference type="GO" id="GO:0005829">
    <property type="term" value="C:cytosol"/>
    <property type="evidence" value="ECO:0007669"/>
    <property type="project" value="TreeGrafter"/>
</dbReference>
<dbReference type="Pfam" id="PF01042">
    <property type="entry name" value="Ribonuc_L-PSP"/>
    <property type="match status" value="1"/>
</dbReference>
<dbReference type="RefSeq" id="WP_007208951.1">
    <property type="nucleotide sequence ID" value="NZ_JXKT01000007.1"/>
</dbReference>
<dbReference type="GeneID" id="302705083"/>
<dbReference type="PANTHER" id="PTHR11803">
    <property type="entry name" value="2-IMINOBUTANOATE/2-IMINOPROPANOATE DEAMINASE RIDA"/>
    <property type="match status" value="1"/>
</dbReference>
<dbReference type="CDD" id="cd00448">
    <property type="entry name" value="YjgF_YER057c_UK114_family"/>
    <property type="match status" value="1"/>
</dbReference>
<accession>E6LHV0</accession>
<dbReference type="InterPro" id="IPR019897">
    <property type="entry name" value="RidA_CS"/>
</dbReference>
<sequence length="123" mass="13211">MAMSEKKVKPVGPYSRSRRTSELVFVSGQLGIDPETGALVDGVENQATFSLKNVAAVLEEDGLTLANVVKATVLLANIDDFQAVNAVYATFFEEPYPARSAFAVKDLPLGALVEIEVIAEKTH</sequence>
<dbReference type="InterPro" id="IPR006056">
    <property type="entry name" value="RidA"/>
</dbReference>
<dbReference type="PROSITE" id="PS01094">
    <property type="entry name" value="UPF0076"/>
    <property type="match status" value="1"/>
</dbReference>
<organism evidence="2 3">
    <name type="scientific">Enterococcus italicus (strain DSM 15952 / CCUG 50447 / LMG 22039 / TP 1.5)</name>
    <dbReference type="NCBI Taxonomy" id="888064"/>
    <lineage>
        <taxon>Bacteria</taxon>
        <taxon>Bacillati</taxon>
        <taxon>Bacillota</taxon>
        <taxon>Bacilli</taxon>
        <taxon>Lactobacillales</taxon>
        <taxon>Enterococcaceae</taxon>
        <taxon>Enterococcus</taxon>
    </lineage>
</organism>
<proteinExistence type="inferred from homology"/>
<dbReference type="FunFam" id="3.30.1330.40:FF:000001">
    <property type="entry name" value="L-PSP family endoribonuclease"/>
    <property type="match status" value="1"/>
</dbReference>
<dbReference type="HOGENOM" id="CLU_100715_7_1_9"/>
<dbReference type="GO" id="GO:0019239">
    <property type="term" value="F:deaminase activity"/>
    <property type="evidence" value="ECO:0007669"/>
    <property type="project" value="TreeGrafter"/>
</dbReference>
<keyword evidence="3" id="KW-1185">Reference proteome</keyword>
<dbReference type="NCBIfam" id="TIGR00004">
    <property type="entry name" value="Rid family detoxifying hydrolase"/>
    <property type="match status" value="1"/>
</dbReference>
<comment type="similarity">
    <text evidence="1">Belongs to the RutC family.</text>
</comment>
<dbReference type="InterPro" id="IPR006175">
    <property type="entry name" value="YjgF/YER057c/UK114"/>
</dbReference>
<evidence type="ECO:0000313" key="3">
    <source>
        <dbReference type="Proteomes" id="UP000010296"/>
    </source>
</evidence>
<gene>
    <name evidence="2" type="ORF">HMPREF9088_1940</name>
</gene>
<reference evidence="2 3" key="1">
    <citation type="submission" date="2010-12" db="EMBL/GenBank/DDBJ databases">
        <authorList>
            <person name="Muzny D."/>
            <person name="Qin X."/>
            <person name="Deng J."/>
            <person name="Jiang H."/>
            <person name="Liu Y."/>
            <person name="Qu J."/>
            <person name="Song X.-Z."/>
            <person name="Zhang L."/>
            <person name="Thornton R."/>
            <person name="Coyle M."/>
            <person name="Francisco L."/>
            <person name="Jackson L."/>
            <person name="Javaid M."/>
            <person name="Korchina V."/>
            <person name="Kovar C."/>
            <person name="Mata R."/>
            <person name="Mathew T."/>
            <person name="Ngo R."/>
            <person name="Nguyen L."/>
            <person name="Nguyen N."/>
            <person name="Okwuonu G."/>
            <person name="Ongeri F."/>
            <person name="Pham C."/>
            <person name="Simmons D."/>
            <person name="Wilczek-Boney K."/>
            <person name="Hale W."/>
            <person name="Jakkamsetti A."/>
            <person name="Pham P."/>
            <person name="Ruth R."/>
            <person name="San Lucas F."/>
            <person name="Warren J."/>
            <person name="Zhang J."/>
            <person name="Zhao Z."/>
            <person name="Zhou C."/>
            <person name="Zhu D."/>
            <person name="Lee S."/>
            <person name="Bess C."/>
            <person name="Blankenburg K."/>
            <person name="Forbes L."/>
            <person name="Fu Q."/>
            <person name="Gubbala S."/>
            <person name="Hirani K."/>
            <person name="Jayaseelan J.C."/>
            <person name="Lara F."/>
            <person name="Munidasa M."/>
            <person name="Palculict T."/>
            <person name="Patil S."/>
            <person name="Pu L.-L."/>
            <person name="Saada N."/>
            <person name="Tang L."/>
            <person name="Weissenberger G."/>
            <person name="Zhu Y."/>
            <person name="Hemphill L."/>
            <person name="Shang Y."/>
            <person name="Youmans B."/>
            <person name="Ayvaz T."/>
            <person name="Ross M."/>
            <person name="Santibanez J."/>
            <person name="Aqrawi P."/>
            <person name="Gross S."/>
            <person name="Joshi V."/>
            <person name="Fowler G."/>
            <person name="Nazareth L."/>
            <person name="Reid J."/>
            <person name="Worley K."/>
            <person name="Petrosino J."/>
            <person name="Highlander S."/>
            <person name="Gibbs R."/>
        </authorList>
    </citation>
    <scope>NUCLEOTIDE SEQUENCE [LARGE SCALE GENOMIC DNA]</scope>
    <source>
        <strain evidence="3">DSM 15952 / CCUG 50447 / LMG 22039 / TP 1.5</strain>
    </source>
</reference>
<name>E6LHV0_ENTI1</name>
<dbReference type="eggNOG" id="COG0251">
    <property type="taxonomic scope" value="Bacteria"/>
</dbReference>
<dbReference type="PANTHER" id="PTHR11803:SF39">
    <property type="entry name" value="2-IMINOBUTANOATE_2-IMINOPROPANOATE DEAMINASE"/>
    <property type="match status" value="1"/>
</dbReference>
<dbReference type="PATRIC" id="fig|888064.11.peg.2078"/>
<evidence type="ECO:0000313" key="2">
    <source>
        <dbReference type="EMBL" id="EFU73210.1"/>
    </source>
</evidence>
<dbReference type="Gene3D" id="3.30.1330.40">
    <property type="entry name" value="RutC-like"/>
    <property type="match status" value="1"/>
</dbReference>
<evidence type="ECO:0000256" key="1">
    <source>
        <dbReference type="ARBA" id="ARBA00010552"/>
    </source>
</evidence>
<comment type="caution">
    <text evidence="2">The sequence shown here is derived from an EMBL/GenBank/DDBJ whole genome shotgun (WGS) entry which is preliminary data.</text>
</comment>
<dbReference type="EMBL" id="AEPV01000074">
    <property type="protein sequence ID" value="EFU73210.1"/>
    <property type="molecule type" value="Genomic_DNA"/>
</dbReference>
<protein>
    <submittedName>
        <fullName evidence="2">Putative endoribonuclease L-PSP</fullName>
    </submittedName>
</protein>
<dbReference type="STRING" id="888064.HMPREF9088_1940"/>
<dbReference type="InterPro" id="IPR035959">
    <property type="entry name" value="RutC-like_sf"/>
</dbReference>